<feature type="region of interest" description="Disordered" evidence="1">
    <location>
        <begin position="1"/>
        <end position="22"/>
    </location>
</feature>
<dbReference type="InterPro" id="IPR026906">
    <property type="entry name" value="LRR_5"/>
</dbReference>
<dbReference type="Pfam" id="PF13306">
    <property type="entry name" value="LRR_5"/>
    <property type="match status" value="2"/>
</dbReference>
<evidence type="ECO:0000313" key="2">
    <source>
        <dbReference type="EMBL" id="GMH53719.1"/>
    </source>
</evidence>
<feature type="compositionally biased region" description="Acidic residues" evidence="1">
    <location>
        <begin position="9"/>
        <end position="18"/>
    </location>
</feature>
<dbReference type="AlphaFoldDB" id="A0A9W7DRN6"/>
<evidence type="ECO:0000256" key="1">
    <source>
        <dbReference type="SAM" id="MobiDB-lite"/>
    </source>
</evidence>
<reference evidence="3" key="1">
    <citation type="journal article" date="2023" name="Commun. Biol.">
        <title>Genome analysis of Parmales, the sister group of diatoms, reveals the evolutionary specialization of diatoms from phago-mixotrophs to photoautotrophs.</title>
        <authorList>
            <person name="Ban H."/>
            <person name="Sato S."/>
            <person name="Yoshikawa S."/>
            <person name="Yamada K."/>
            <person name="Nakamura Y."/>
            <person name="Ichinomiya M."/>
            <person name="Sato N."/>
            <person name="Blanc-Mathieu R."/>
            <person name="Endo H."/>
            <person name="Kuwata A."/>
            <person name="Ogata H."/>
        </authorList>
    </citation>
    <scope>NUCLEOTIDE SEQUENCE [LARGE SCALE GENOMIC DNA]</scope>
</reference>
<dbReference type="Proteomes" id="UP001162640">
    <property type="component" value="Unassembled WGS sequence"/>
</dbReference>
<dbReference type="PANTHER" id="PTHR45661">
    <property type="entry name" value="SURFACE ANTIGEN"/>
    <property type="match status" value="1"/>
</dbReference>
<dbReference type="InterPro" id="IPR053139">
    <property type="entry name" value="Surface_bspA-like"/>
</dbReference>
<sequence length="484" mass="53378">MSKKKGAGDEGDENEEGILDLPPAESLPISTVVSTVPAATDQFMFTDDFKRLLVGFVMGDTLMTLSLTTKTWKRVVDAFIDEGVKSGEIIVHDGEGIDWEEVEAQEERRELITRVDFLLNIMTVGDRACAIAVNLVIVEIPKGVESIGDAAFNSCFSLTAVSFPTTLKQICECTFVHCASLESVDLLHTSLQEIGNQAFLGCSELKSMTIPDSLQTLHRNIFANCFKLVPSNINDADSDAVVAHLRSFMFYPTYIPNDFLNTDDFRKYFLRFVLDDTLMVLRLATKAWKRVADAFIDKGVKSGAIIVHSGEDHSWKNWGGDSLSPDLVEEKNVLEERRALAMRVVFCLNITKVGRVACMCAVNLVTVDIPYGVKSICGCAFVRCSSLTTVSFPTTLTSIGHSAFYDCSSLDNIDLLHTNLQELGLNAFEDCSELKSMTIPDSLQTLGYSVFWNCSKLVPSNINVTNQVINSTPEVVAHLRSLQT</sequence>
<gene>
    <name evidence="2" type="ORF">TL16_g01511</name>
</gene>
<dbReference type="PANTHER" id="PTHR45661:SF3">
    <property type="entry name" value="IG-LIKE DOMAIN-CONTAINING PROTEIN"/>
    <property type="match status" value="1"/>
</dbReference>
<comment type="caution">
    <text evidence="2">The sequence shown here is derived from an EMBL/GenBank/DDBJ whole genome shotgun (WGS) entry which is preliminary data.</text>
</comment>
<dbReference type="EMBL" id="BLQM01000034">
    <property type="protein sequence ID" value="GMH53719.1"/>
    <property type="molecule type" value="Genomic_DNA"/>
</dbReference>
<dbReference type="SUPFAM" id="SSF52058">
    <property type="entry name" value="L domain-like"/>
    <property type="match status" value="2"/>
</dbReference>
<organism evidence="2 3">
    <name type="scientific">Triparma laevis f. inornata</name>
    <dbReference type="NCBI Taxonomy" id="1714386"/>
    <lineage>
        <taxon>Eukaryota</taxon>
        <taxon>Sar</taxon>
        <taxon>Stramenopiles</taxon>
        <taxon>Ochrophyta</taxon>
        <taxon>Bolidophyceae</taxon>
        <taxon>Parmales</taxon>
        <taxon>Triparmaceae</taxon>
        <taxon>Triparma</taxon>
    </lineage>
</organism>
<proteinExistence type="predicted"/>
<accession>A0A9W7DRN6</accession>
<protein>
    <submittedName>
        <fullName evidence="2">Uncharacterized protein</fullName>
    </submittedName>
</protein>
<name>A0A9W7DRN6_9STRA</name>
<dbReference type="InterPro" id="IPR032675">
    <property type="entry name" value="LRR_dom_sf"/>
</dbReference>
<evidence type="ECO:0000313" key="3">
    <source>
        <dbReference type="Proteomes" id="UP001162640"/>
    </source>
</evidence>
<dbReference type="Gene3D" id="3.80.10.10">
    <property type="entry name" value="Ribonuclease Inhibitor"/>
    <property type="match status" value="2"/>
</dbReference>